<protein>
    <submittedName>
        <fullName evidence="2">Protein kinase-like domain, concanavalin A-like lectin/glucanase domain protein</fullName>
    </submittedName>
</protein>
<dbReference type="Proteomes" id="UP001151760">
    <property type="component" value="Unassembled WGS sequence"/>
</dbReference>
<evidence type="ECO:0000313" key="2">
    <source>
        <dbReference type="EMBL" id="GJT47819.1"/>
    </source>
</evidence>
<name>A0ABQ5EAA5_9ASTR</name>
<feature type="domain" description="Retrotransposon gag" evidence="1">
    <location>
        <begin position="17"/>
        <end position="74"/>
    </location>
</feature>
<sequence length="460" mass="52434">MWCLSDLTSSGKERALRLFQFSLGDQAFNWLEHLLAGSISTWEDFTTCFLAQLFPSGRTTKLLNDILMFQQHQVQIFYDHVNPATRRIVDQSAGGKLRDNNAKESWALLEDLALYDNESWNDPRDFAKLVKAISLPQDVQSTSDRHLIELENQVQCLMKAHLAPNLPVQVNKIASSLQSSLGKEDRNFSSPKRVHFVNTITTIIKEDEPKGIRILEPDATGEINHSTTIEKEEAIKKESKGSETVIKEGPKFIANAYINLDSPMNVMSVSYYNAIRNRGYEFRGQNFVGIGKDMHVSVGNMSHVIDFTILENIEANIDPSLFQVVFGRPFMEITKLILDREQGLITFTDGIKEVLFKTPYRDSKINDLTSEVHDLLSSRVILSEDDYSRGCERESDLESGFKLIWISLIHHIKRKLKGYISIRHLRLMEVGKTKEESRYICEEKPESSSDFCLDDSGMTI</sequence>
<comment type="caution">
    <text evidence="2">The sequence shown here is derived from an EMBL/GenBank/DDBJ whole genome shotgun (WGS) entry which is preliminary data.</text>
</comment>
<evidence type="ECO:0000259" key="1">
    <source>
        <dbReference type="Pfam" id="PF03732"/>
    </source>
</evidence>
<dbReference type="Pfam" id="PF03732">
    <property type="entry name" value="Retrotrans_gag"/>
    <property type="match status" value="1"/>
</dbReference>
<gene>
    <name evidence="2" type="ORF">Tco_0973976</name>
</gene>
<dbReference type="Gene3D" id="2.40.70.10">
    <property type="entry name" value="Acid Proteases"/>
    <property type="match status" value="1"/>
</dbReference>
<reference evidence="2" key="1">
    <citation type="journal article" date="2022" name="Int. J. Mol. Sci.">
        <title>Draft Genome of Tanacetum Coccineum: Genomic Comparison of Closely Related Tanacetum-Family Plants.</title>
        <authorList>
            <person name="Yamashiro T."/>
            <person name="Shiraishi A."/>
            <person name="Nakayama K."/>
            <person name="Satake H."/>
        </authorList>
    </citation>
    <scope>NUCLEOTIDE SEQUENCE</scope>
</reference>
<dbReference type="EMBL" id="BQNB010016101">
    <property type="protein sequence ID" value="GJT47819.1"/>
    <property type="molecule type" value="Genomic_DNA"/>
</dbReference>
<accession>A0ABQ5EAA5</accession>
<organism evidence="2 3">
    <name type="scientific">Tanacetum coccineum</name>
    <dbReference type="NCBI Taxonomy" id="301880"/>
    <lineage>
        <taxon>Eukaryota</taxon>
        <taxon>Viridiplantae</taxon>
        <taxon>Streptophyta</taxon>
        <taxon>Embryophyta</taxon>
        <taxon>Tracheophyta</taxon>
        <taxon>Spermatophyta</taxon>
        <taxon>Magnoliopsida</taxon>
        <taxon>eudicotyledons</taxon>
        <taxon>Gunneridae</taxon>
        <taxon>Pentapetalae</taxon>
        <taxon>asterids</taxon>
        <taxon>campanulids</taxon>
        <taxon>Asterales</taxon>
        <taxon>Asteraceae</taxon>
        <taxon>Asteroideae</taxon>
        <taxon>Anthemideae</taxon>
        <taxon>Anthemidinae</taxon>
        <taxon>Tanacetum</taxon>
    </lineage>
</organism>
<dbReference type="InterPro" id="IPR021109">
    <property type="entry name" value="Peptidase_aspartic_dom_sf"/>
</dbReference>
<reference evidence="2" key="2">
    <citation type="submission" date="2022-01" db="EMBL/GenBank/DDBJ databases">
        <authorList>
            <person name="Yamashiro T."/>
            <person name="Shiraishi A."/>
            <person name="Satake H."/>
            <person name="Nakayama K."/>
        </authorList>
    </citation>
    <scope>NUCLEOTIDE SEQUENCE</scope>
</reference>
<evidence type="ECO:0000313" key="3">
    <source>
        <dbReference type="Proteomes" id="UP001151760"/>
    </source>
</evidence>
<dbReference type="InterPro" id="IPR005162">
    <property type="entry name" value="Retrotrans_gag_dom"/>
</dbReference>
<proteinExistence type="predicted"/>
<keyword evidence="3" id="KW-1185">Reference proteome</keyword>